<dbReference type="Gene3D" id="1.10.533.10">
    <property type="entry name" value="Death Domain, Fas"/>
    <property type="match status" value="1"/>
</dbReference>
<dbReference type="PROSITE" id="PS50209">
    <property type="entry name" value="CARD"/>
    <property type="match status" value="1"/>
</dbReference>
<dbReference type="Pfam" id="PF00619">
    <property type="entry name" value="CARD"/>
    <property type="match status" value="1"/>
</dbReference>
<dbReference type="SUPFAM" id="SSF47986">
    <property type="entry name" value="DEATH domain"/>
    <property type="match status" value="1"/>
</dbReference>
<dbReference type="InterPro" id="IPR001315">
    <property type="entry name" value="CARD"/>
</dbReference>
<dbReference type="InterPro" id="IPR011029">
    <property type="entry name" value="DEATH-like_dom_sf"/>
</dbReference>
<dbReference type="PROSITE" id="PS51830">
    <property type="entry name" value="FIIND"/>
    <property type="match status" value="1"/>
</dbReference>
<name>A0A3P9DT20_9CICH</name>
<accession>A0A3P9DT20</accession>
<protein>
    <recommendedName>
        <fullName evidence="11">FIIND domain-containing protein</fullName>
    </recommendedName>
</protein>
<dbReference type="InterPro" id="IPR025307">
    <property type="entry name" value="FIIND_dom"/>
</dbReference>
<keyword evidence="10" id="KW-1185">Reference proteome</keyword>
<evidence type="ECO:0000256" key="3">
    <source>
        <dbReference type="ARBA" id="ARBA00022588"/>
    </source>
</evidence>
<dbReference type="GO" id="GO:0006954">
    <property type="term" value="P:inflammatory response"/>
    <property type="evidence" value="ECO:0007669"/>
    <property type="project" value="UniProtKB-KW"/>
</dbReference>
<dbReference type="Pfam" id="PF13553">
    <property type="entry name" value="FIIND"/>
    <property type="match status" value="1"/>
</dbReference>
<keyword evidence="5" id="KW-0395">Inflammatory response</keyword>
<dbReference type="STRING" id="106582.ENSMZEP00005037428"/>
<feature type="domain" description="FIIND" evidence="8">
    <location>
        <begin position="112"/>
        <end position="394"/>
    </location>
</feature>
<keyword evidence="2" id="KW-0963">Cytoplasm</keyword>
<evidence type="ECO:0000313" key="9">
    <source>
        <dbReference type="Ensembl" id="ENSMZEP00005037428.1"/>
    </source>
</evidence>
<dbReference type="Ensembl" id="ENSMZET00005038734.1">
    <property type="protein sequence ID" value="ENSMZEP00005037428.1"/>
    <property type="gene ID" value="ENSMZEG00005027906.1"/>
</dbReference>
<feature type="domain" description="CARD" evidence="7">
    <location>
        <begin position="400"/>
        <end position="457"/>
    </location>
</feature>
<evidence type="ECO:0000256" key="2">
    <source>
        <dbReference type="ARBA" id="ARBA00022490"/>
    </source>
</evidence>
<dbReference type="GO" id="GO:0005829">
    <property type="term" value="C:cytosol"/>
    <property type="evidence" value="ECO:0007669"/>
    <property type="project" value="UniProtKB-SubCell"/>
</dbReference>
<evidence type="ECO:0000259" key="7">
    <source>
        <dbReference type="PROSITE" id="PS50209"/>
    </source>
</evidence>
<evidence type="ECO:0000313" key="10">
    <source>
        <dbReference type="Proteomes" id="UP000265160"/>
    </source>
</evidence>
<dbReference type="AlphaFoldDB" id="A0A3P9DT20"/>
<dbReference type="GO" id="GO:0045087">
    <property type="term" value="P:innate immune response"/>
    <property type="evidence" value="ECO:0007669"/>
    <property type="project" value="UniProtKB-KW"/>
</dbReference>
<sequence length="485" mass="54571">MNYSRYQSKSSVSTLSHSLLVTGSPECSNEAKLENPFGASPWQAETHPDVENHTGETPVGTEFNSVSSTLPPSSHLHICSTAFCCLTRSQSHSSLLSNVPRNNLTRAASLPSMKLHEYTPNISVDDFGDETYMFQCSCPGLYQCSVTNLVFVMKGEGDVVYRTVPWNRRLLAQHHKKPAGPLFDITCPQQSVCQLHILHCEVISTGGGQFLQVAHVKEEGIEFIHPHKITKTHAIINIEGFSAYGNVKDEDSPPDPVQSLVLLFYKPPNDCNPRSVLSVFMLPRNIVFPKMRRDRKKSDKTEIYIETTSDCKLHPKQAYTLATDPEHDLVKVKPKQADFQEESFESYFPSFQVFLKEVFTDINLCLRDKSSSTCVWETEVCLFPTGGTTGTVKSLDAGPEKIRRSFIESISGPVLSSLLHHLLEKKVLTIDEVDEAKTVKNRKDKASWVFDTVSRKGGDSEMFEVLREEDPFLYKHLDRRHQNAD</sequence>
<dbReference type="PANTHER" id="PTHR46985:SF2">
    <property type="entry name" value="APOPTOSIS-ASSOCIATED SPECK-LIKE PROTEIN CONTAINING A CARD"/>
    <property type="match status" value="1"/>
</dbReference>
<dbReference type="GeneTree" id="ENSGT00730000111912"/>
<dbReference type="InterPro" id="IPR051249">
    <property type="entry name" value="NLRP_Inflammasome"/>
</dbReference>
<dbReference type="PANTHER" id="PTHR46985">
    <property type="entry name" value="NACHT, LRR AND PYD DOMAINS-CONTAINING PROTEIN 1"/>
    <property type="match status" value="1"/>
</dbReference>
<keyword evidence="3" id="KW-0399">Innate immunity</keyword>
<evidence type="ECO:0000259" key="8">
    <source>
        <dbReference type="PROSITE" id="PS51830"/>
    </source>
</evidence>
<reference evidence="9" key="1">
    <citation type="submission" date="2025-08" db="UniProtKB">
        <authorList>
            <consortium name="Ensembl"/>
        </authorList>
    </citation>
    <scope>IDENTIFICATION</scope>
</reference>
<evidence type="ECO:0000256" key="6">
    <source>
        <dbReference type="SAM" id="MobiDB-lite"/>
    </source>
</evidence>
<organism evidence="9 10">
    <name type="scientific">Maylandia zebra</name>
    <name type="common">zebra mbuna</name>
    <dbReference type="NCBI Taxonomy" id="106582"/>
    <lineage>
        <taxon>Eukaryota</taxon>
        <taxon>Metazoa</taxon>
        <taxon>Chordata</taxon>
        <taxon>Craniata</taxon>
        <taxon>Vertebrata</taxon>
        <taxon>Euteleostomi</taxon>
        <taxon>Actinopterygii</taxon>
        <taxon>Neopterygii</taxon>
        <taxon>Teleostei</taxon>
        <taxon>Neoteleostei</taxon>
        <taxon>Acanthomorphata</taxon>
        <taxon>Ovalentaria</taxon>
        <taxon>Cichlomorphae</taxon>
        <taxon>Cichliformes</taxon>
        <taxon>Cichlidae</taxon>
        <taxon>African cichlids</taxon>
        <taxon>Pseudocrenilabrinae</taxon>
        <taxon>Haplochromini</taxon>
        <taxon>Maylandia</taxon>
        <taxon>Maylandia zebra complex</taxon>
    </lineage>
</organism>
<keyword evidence="4" id="KW-0391">Immunity</keyword>
<evidence type="ECO:0000256" key="4">
    <source>
        <dbReference type="ARBA" id="ARBA00022859"/>
    </source>
</evidence>
<dbReference type="Pfam" id="PF23679">
    <property type="entry name" value="UPA-FIIND"/>
    <property type="match status" value="1"/>
</dbReference>
<feature type="region of interest" description="Disordered" evidence="6">
    <location>
        <begin position="30"/>
        <end position="66"/>
    </location>
</feature>
<evidence type="ECO:0000256" key="1">
    <source>
        <dbReference type="ARBA" id="ARBA00004514"/>
    </source>
</evidence>
<comment type="subcellular location">
    <subcellularLocation>
        <location evidence="1">Cytoplasm</location>
        <location evidence="1">Cytosol</location>
    </subcellularLocation>
</comment>
<evidence type="ECO:0000256" key="5">
    <source>
        <dbReference type="ARBA" id="ARBA00023198"/>
    </source>
</evidence>
<dbReference type="Proteomes" id="UP000265160">
    <property type="component" value="Unplaced"/>
</dbReference>
<proteinExistence type="predicted"/>
<evidence type="ECO:0008006" key="11">
    <source>
        <dbReference type="Google" id="ProtNLM"/>
    </source>
</evidence>
<dbReference type="GO" id="GO:0042981">
    <property type="term" value="P:regulation of apoptotic process"/>
    <property type="evidence" value="ECO:0007669"/>
    <property type="project" value="InterPro"/>
</dbReference>
<reference evidence="9" key="2">
    <citation type="submission" date="2025-09" db="UniProtKB">
        <authorList>
            <consortium name="Ensembl"/>
        </authorList>
    </citation>
    <scope>IDENTIFICATION</scope>
</reference>